<keyword evidence="1" id="KW-0472">Membrane</keyword>
<organism evidence="2 3">
    <name type="scientific">Symbiodinium necroappetens</name>
    <dbReference type="NCBI Taxonomy" id="1628268"/>
    <lineage>
        <taxon>Eukaryota</taxon>
        <taxon>Sar</taxon>
        <taxon>Alveolata</taxon>
        <taxon>Dinophyceae</taxon>
        <taxon>Suessiales</taxon>
        <taxon>Symbiodiniaceae</taxon>
        <taxon>Symbiodinium</taxon>
    </lineage>
</organism>
<comment type="caution">
    <text evidence="2">The sequence shown here is derived from an EMBL/GenBank/DDBJ whole genome shotgun (WGS) entry which is preliminary data.</text>
</comment>
<gene>
    <name evidence="2" type="ORF">SNEC2469_LOCUS1656</name>
</gene>
<protein>
    <submittedName>
        <fullName evidence="2">Uncharacterized protein</fullName>
    </submittedName>
</protein>
<dbReference type="OrthoDB" id="412066at2759"/>
<evidence type="ECO:0000256" key="1">
    <source>
        <dbReference type="SAM" id="Phobius"/>
    </source>
</evidence>
<dbReference type="Proteomes" id="UP000601435">
    <property type="component" value="Unassembled WGS sequence"/>
</dbReference>
<keyword evidence="1" id="KW-1133">Transmembrane helix</keyword>
<name>A0A812JCE2_9DINO</name>
<reference evidence="2" key="1">
    <citation type="submission" date="2021-02" db="EMBL/GenBank/DDBJ databases">
        <authorList>
            <person name="Dougan E. K."/>
            <person name="Rhodes N."/>
            <person name="Thang M."/>
            <person name="Chan C."/>
        </authorList>
    </citation>
    <scope>NUCLEOTIDE SEQUENCE</scope>
</reference>
<keyword evidence="1" id="KW-0812">Transmembrane</keyword>
<feature type="transmembrane region" description="Helical" evidence="1">
    <location>
        <begin position="122"/>
        <end position="144"/>
    </location>
</feature>
<keyword evidence="3" id="KW-1185">Reference proteome</keyword>
<proteinExistence type="predicted"/>
<sequence length="160" mass="17819">MRLSWVHGASPGRCEVCCPCVAIGLAATLGIIGVINWEQGFFFSPDESVGGCQGPDYHFGDKEVQWRSAWKGDCAFLYRNEPEDKQVLHWRSPRSEEYDACYRMACKEFCRSHWCMAKTVAAAVWSFAIFLVLTSLCSCAVVGYKLGSQLSNCRIGTNAI</sequence>
<accession>A0A812JCE2</accession>
<dbReference type="AlphaFoldDB" id="A0A812JCE2"/>
<dbReference type="EMBL" id="CAJNJA010006009">
    <property type="protein sequence ID" value="CAE7203484.1"/>
    <property type="molecule type" value="Genomic_DNA"/>
</dbReference>
<feature type="transmembrane region" description="Helical" evidence="1">
    <location>
        <begin position="12"/>
        <end position="35"/>
    </location>
</feature>
<evidence type="ECO:0000313" key="2">
    <source>
        <dbReference type="EMBL" id="CAE7203484.1"/>
    </source>
</evidence>
<evidence type="ECO:0000313" key="3">
    <source>
        <dbReference type="Proteomes" id="UP000601435"/>
    </source>
</evidence>